<sequence length="409" mass="46050">MTDSRVDDSTPLGTKTDTTGAPSQKTDFIDDLISGHDIQMHHSANEGHSPPHLDAQVSLPIDTIQPQTSQHALQVLPNTSALTAHPLPLIVPEQIPLPVPPVYSSTHLTISELAASLTTYPLARRHQSNTLHAKTPAVLTTASTDQGIVYEWDFWRPHSQYLSDVLSEPEHHIPHYRRSLMESCGLVAAVLAHYDLLHVSEVTFYAFSAMVEGEVQYRYQPQNHPMQYQPAHQQQSLYYPAFEIPDVEALSSLLHAYFDEQVLPTELEFAGQGDIVGVGRFENPFSFTYEVFESFERIRLQTRSTAWLTCDLNAMPQMALYAANGWRLENAMTDLVFFLGQQGFQLEQNQREKTAFNDDYALNLASNATRYADWDGDYLVNRSTLEPESDQLLDVVNLFGLNVDYAEPV</sequence>
<dbReference type="EMBL" id="CP031222">
    <property type="protein sequence ID" value="AXI03593.1"/>
    <property type="molecule type" value="Genomic_DNA"/>
</dbReference>
<feature type="compositionally biased region" description="Polar residues" evidence="1">
    <location>
        <begin position="11"/>
        <end position="25"/>
    </location>
</feature>
<name>A0A345P8I4_9GAMM</name>
<evidence type="ECO:0000313" key="3">
    <source>
        <dbReference type="Proteomes" id="UP000253940"/>
    </source>
</evidence>
<dbReference type="KEGG" id="mbah:HYN46_12595"/>
<dbReference type="Proteomes" id="UP000253940">
    <property type="component" value="Chromosome"/>
</dbReference>
<reference evidence="2 3" key="1">
    <citation type="submission" date="2018-07" db="EMBL/GenBank/DDBJ databases">
        <title>Genome sequencing of Moraxellaceae gen. HYN0046.</title>
        <authorList>
            <person name="Kim M."/>
            <person name="Yi H."/>
        </authorList>
    </citation>
    <scope>NUCLEOTIDE SEQUENCE [LARGE SCALE GENOMIC DNA]</scope>
    <source>
        <strain evidence="2 3">HYN0046</strain>
    </source>
</reference>
<evidence type="ECO:0000256" key="1">
    <source>
        <dbReference type="SAM" id="MobiDB-lite"/>
    </source>
</evidence>
<protein>
    <submittedName>
        <fullName evidence="2">Uncharacterized protein</fullName>
    </submittedName>
</protein>
<dbReference type="AlphaFoldDB" id="A0A345P8I4"/>
<dbReference type="RefSeq" id="WP_114899701.1">
    <property type="nucleotide sequence ID" value="NZ_CP031222.1"/>
</dbReference>
<proteinExistence type="predicted"/>
<evidence type="ECO:0000313" key="2">
    <source>
        <dbReference type="EMBL" id="AXI03593.1"/>
    </source>
</evidence>
<organism evidence="2 3">
    <name type="scientific">Aquirhabdus parva</name>
    <dbReference type="NCBI Taxonomy" id="2283318"/>
    <lineage>
        <taxon>Bacteria</taxon>
        <taxon>Pseudomonadati</taxon>
        <taxon>Pseudomonadota</taxon>
        <taxon>Gammaproteobacteria</taxon>
        <taxon>Moraxellales</taxon>
        <taxon>Moraxellaceae</taxon>
        <taxon>Aquirhabdus</taxon>
    </lineage>
</organism>
<keyword evidence="3" id="KW-1185">Reference proteome</keyword>
<feature type="region of interest" description="Disordered" evidence="1">
    <location>
        <begin position="1"/>
        <end position="25"/>
    </location>
</feature>
<gene>
    <name evidence="2" type="ORF">HYN46_12595</name>
</gene>
<accession>A0A345P8I4</accession>